<dbReference type="Proteomes" id="UP000791440">
    <property type="component" value="Unassembled WGS sequence"/>
</dbReference>
<reference evidence="1" key="2">
    <citation type="submission" date="2020-12" db="EMBL/GenBank/DDBJ databases">
        <authorList>
            <person name="Kanost M."/>
        </authorList>
    </citation>
    <scope>NUCLEOTIDE SEQUENCE</scope>
</reference>
<comment type="caution">
    <text evidence="1">The sequence shown here is derived from an EMBL/GenBank/DDBJ whole genome shotgun (WGS) entry which is preliminary data.</text>
</comment>
<organism evidence="1 2">
    <name type="scientific">Manduca sexta</name>
    <name type="common">Tobacco hawkmoth</name>
    <name type="synonym">Tobacco hornworm</name>
    <dbReference type="NCBI Taxonomy" id="7130"/>
    <lineage>
        <taxon>Eukaryota</taxon>
        <taxon>Metazoa</taxon>
        <taxon>Ecdysozoa</taxon>
        <taxon>Arthropoda</taxon>
        <taxon>Hexapoda</taxon>
        <taxon>Insecta</taxon>
        <taxon>Pterygota</taxon>
        <taxon>Neoptera</taxon>
        <taxon>Endopterygota</taxon>
        <taxon>Lepidoptera</taxon>
        <taxon>Glossata</taxon>
        <taxon>Ditrysia</taxon>
        <taxon>Bombycoidea</taxon>
        <taxon>Sphingidae</taxon>
        <taxon>Sphinginae</taxon>
        <taxon>Sphingini</taxon>
        <taxon>Manduca</taxon>
    </lineage>
</organism>
<evidence type="ECO:0000313" key="2">
    <source>
        <dbReference type="Proteomes" id="UP000791440"/>
    </source>
</evidence>
<protein>
    <submittedName>
        <fullName evidence="1">Uncharacterized protein</fullName>
    </submittedName>
</protein>
<gene>
    <name evidence="1" type="ORF">O3G_MSEX015112</name>
</gene>
<accession>A0A921ZXP7</accession>
<reference evidence="1" key="1">
    <citation type="journal article" date="2016" name="Insect Biochem. Mol. Biol.">
        <title>Multifaceted biological insights from a draft genome sequence of the tobacco hornworm moth, Manduca sexta.</title>
        <authorList>
            <person name="Kanost M.R."/>
            <person name="Arrese E.L."/>
            <person name="Cao X."/>
            <person name="Chen Y.R."/>
            <person name="Chellapilla S."/>
            <person name="Goldsmith M.R."/>
            <person name="Grosse-Wilde E."/>
            <person name="Heckel D.G."/>
            <person name="Herndon N."/>
            <person name="Jiang H."/>
            <person name="Papanicolaou A."/>
            <person name="Qu J."/>
            <person name="Soulages J.L."/>
            <person name="Vogel H."/>
            <person name="Walters J."/>
            <person name="Waterhouse R.M."/>
            <person name="Ahn S.J."/>
            <person name="Almeida F.C."/>
            <person name="An C."/>
            <person name="Aqrawi P."/>
            <person name="Bretschneider A."/>
            <person name="Bryant W.B."/>
            <person name="Bucks S."/>
            <person name="Chao H."/>
            <person name="Chevignon G."/>
            <person name="Christen J.M."/>
            <person name="Clarke D.F."/>
            <person name="Dittmer N.T."/>
            <person name="Ferguson L.C.F."/>
            <person name="Garavelou S."/>
            <person name="Gordon K.H.J."/>
            <person name="Gunaratna R.T."/>
            <person name="Han Y."/>
            <person name="Hauser F."/>
            <person name="He Y."/>
            <person name="Heidel-Fischer H."/>
            <person name="Hirsh A."/>
            <person name="Hu Y."/>
            <person name="Jiang H."/>
            <person name="Kalra D."/>
            <person name="Klinner C."/>
            <person name="Konig C."/>
            <person name="Kovar C."/>
            <person name="Kroll A.R."/>
            <person name="Kuwar S.S."/>
            <person name="Lee S.L."/>
            <person name="Lehman R."/>
            <person name="Li K."/>
            <person name="Li Z."/>
            <person name="Liang H."/>
            <person name="Lovelace S."/>
            <person name="Lu Z."/>
            <person name="Mansfield J.H."/>
            <person name="McCulloch K.J."/>
            <person name="Mathew T."/>
            <person name="Morton B."/>
            <person name="Muzny D.M."/>
            <person name="Neunemann D."/>
            <person name="Ongeri F."/>
            <person name="Pauchet Y."/>
            <person name="Pu L.L."/>
            <person name="Pyrousis I."/>
            <person name="Rao X.J."/>
            <person name="Redding A."/>
            <person name="Roesel C."/>
            <person name="Sanchez-Gracia A."/>
            <person name="Schaack S."/>
            <person name="Shukla A."/>
            <person name="Tetreau G."/>
            <person name="Wang Y."/>
            <person name="Xiong G.H."/>
            <person name="Traut W."/>
            <person name="Walsh T.K."/>
            <person name="Worley K.C."/>
            <person name="Wu D."/>
            <person name="Wu W."/>
            <person name="Wu Y.Q."/>
            <person name="Zhang X."/>
            <person name="Zou Z."/>
            <person name="Zucker H."/>
            <person name="Briscoe A.D."/>
            <person name="Burmester T."/>
            <person name="Clem R.J."/>
            <person name="Feyereisen R."/>
            <person name="Grimmelikhuijzen C.J.P."/>
            <person name="Hamodrakas S.J."/>
            <person name="Hansson B.S."/>
            <person name="Huguet E."/>
            <person name="Jermiin L.S."/>
            <person name="Lan Q."/>
            <person name="Lehman H.K."/>
            <person name="Lorenzen M."/>
            <person name="Merzendorfer H."/>
            <person name="Michalopoulos I."/>
            <person name="Morton D.B."/>
            <person name="Muthukrishnan S."/>
            <person name="Oakeshott J.G."/>
            <person name="Palmer W."/>
            <person name="Park Y."/>
            <person name="Passarelli A.L."/>
            <person name="Rozas J."/>
            <person name="Schwartz L.M."/>
            <person name="Smith W."/>
            <person name="Southgate A."/>
            <person name="Vilcinskas A."/>
            <person name="Vogt R."/>
            <person name="Wang P."/>
            <person name="Werren J."/>
            <person name="Yu X.Q."/>
            <person name="Zhou J.J."/>
            <person name="Brown S.J."/>
            <person name="Scherer S.E."/>
            <person name="Richards S."/>
            <person name="Blissard G.W."/>
        </authorList>
    </citation>
    <scope>NUCLEOTIDE SEQUENCE</scope>
</reference>
<dbReference type="AlphaFoldDB" id="A0A921ZXP7"/>
<sequence>MSNVKISESSIQIIINDIIKTSAPYCLMPNLVIPFYPNKIEVCPARTLLSYVEATVRLRSEDNTDRLFLTTKKPFRNASSSTISRWIKEIMRDSGINTDI</sequence>
<dbReference type="EMBL" id="JH669492">
    <property type="protein sequence ID" value="KAG6465370.1"/>
    <property type="molecule type" value="Genomic_DNA"/>
</dbReference>
<proteinExistence type="predicted"/>
<keyword evidence="2" id="KW-1185">Reference proteome</keyword>
<name>A0A921ZXP7_MANSE</name>
<evidence type="ECO:0000313" key="1">
    <source>
        <dbReference type="EMBL" id="KAG6465370.1"/>
    </source>
</evidence>